<name>A0A645J6W1_9ZZZZ</name>
<dbReference type="Gene3D" id="3.90.1150.10">
    <property type="entry name" value="Aspartate Aminotransferase, domain 1"/>
    <property type="match status" value="1"/>
</dbReference>
<dbReference type="InterPro" id="IPR015422">
    <property type="entry name" value="PyrdxlP-dep_Trfase_small"/>
</dbReference>
<dbReference type="EMBL" id="VSSQ01132143">
    <property type="protein sequence ID" value="MPN58862.1"/>
    <property type="molecule type" value="Genomic_DNA"/>
</dbReference>
<evidence type="ECO:0008006" key="2">
    <source>
        <dbReference type="Google" id="ProtNLM"/>
    </source>
</evidence>
<sequence>MVDNLLQLSSSRGTISIKPTTTHYFLGHLESDSSANLKQYLLQNHNLLIRDASNFETLSSGHFRVAVRPSTEDNDKLIKGISEYLNLKKKITQQKQTK</sequence>
<organism evidence="1">
    <name type="scientific">bioreactor metagenome</name>
    <dbReference type="NCBI Taxonomy" id="1076179"/>
    <lineage>
        <taxon>unclassified sequences</taxon>
        <taxon>metagenomes</taxon>
        <taxon>ecological metagenomes</taxon>
    </lineage>
</organism>
<gene>
    <name evidence="1" type="ORF">SDC9_206578</name>
</gene>
<dbReference type="AlphaFoldDB" id="A0A645J6W1"/>
<dbReference type="SUPFAM" id="SSF53383">
    <property type="entry name" value="PLP-dependent transferases"/>
    <property type="match status" value="1"/>
</dbReference>
<evidence type="ECO:0000313" key="1">
    <source>
        <dbReference type="EMBL" id="MPN58862.1"/>
    </source>
</evidence>
<reference evidence="1" key="1">
    <citation type="submission" date="2019-08" db="EMBL/GenBank/DDBJ databases">
        <authorList>
            <person name="Kucharzyk K."/>
            <person name="Murdoch R.W."/>
            <person name="Higgins S."/>
            <person name="Loffler F."/>
        </authorList>
    </citation>
    <scope>NUCLEOTIDE SEQUENCE</scope>
</reference>
<accession>A0A645J6W1</accession>
<proteinExistence type="predicted"/>
<protein>
    <recommendedName>
        <fullName evidence="2">Threonine-phosphate decarboxylase</fullName>
    </recommendedName>
</protein>
<comment type="caution">
    <text evidence="1">The sequence shown here is derived from an EMBL/GenBank/DDBJ whole genome shotgun (WGS) entry which is preliminary data.</text>
</comment>
<dbReference type="InterPro" id="IPR015424">
    <property type="entry name" value="PyrdxlP-dep_Trfase"/>
</dbReference>